<name>A0A3D9V825_THECX</name>
<organism evidence="3 4">
    <name type="scientific">Thermasporomyces composti</name>
    <dbReference type="NCBI Taxonomy" id="696763"/>
    <lineage>
        <taxon>Bacteria</taxon>
        <taxon>Bacillati</taxon>
        <taxon>Actinomycetota</taxon>
        <taxon>Actinomycetes</taxon>
        <taxon>Propionibacteriales</taxon>
        <taxon>Nocardioidaceae</taxon>
        <taxon>Thermasporomyces</taxon>
    </lineage>
</organism>
<dbReference type="InterPro" id="IPR036388">
    <property type="entry name" value="WH-like_DNA-bd_sf"/>
</dbReference>
<feature type="region of interest" description="Disordered" evidence="1">
    <location>
        <begin position="193"/>
        <end position="212"/>
    </location>
</feature>
<dbReference type="PANTHER" id="PTHR33169:SF14">
    <property type="entry name" value="TRANSCRIPTIONAL REGULATOR RV3488"/>
    <property type="match status" value="1"/>
</dbReference>
<accession>A0A3D9V825</accession>
<evidence type="ECO:0000313" key="4">
    <source>
        <dbReference type="Proteomes" id="UP000256485"/>
    </source>
</evidence>
<dbReference type="EMBL" id="QTUC01000001">
    <property type="protein sequence ID" value="REF36300.1"/>
    <property type="molecule type" value="Genomic_DNA"/>
</dbReference>
<evidence type="ECO:0000256" key="1">
    <source>
        <dbReference type="SAM" id="MobiDB-lite"/>
    </source>
</evidence>
<feature type="domain" description="Transcription regulator PadR N-terminal" evidence="2">
    <location>
        <begin position="15"/>
        <end position="88"/>
    </location>
</feature>
<proteinExistence type="predicted"/>
<evidence type="ECO:0000313" key="3">
    <source>
        <dbReference type="EMBL" id="REF36300.1"/>
    </source>
</evidence>
<reference evidence="3 4" key="1">
    <citation type="submission" date="2018-08" db="EMBL/GenBank/DDBJ databases">
        <title>Sequencing the genomes of 1000 actinobacteria strains.</title>
        <authorList>
            <person name="Klenk H.-P."/>
        </authorList>
    </citation>
    <scope>NUCLEOTIDE SEQUENCE [LARGE SCALE GENOMIC DNA]</scope>
    <source>
        <strain evidence="3 4">DSM 22891</strain>
    </source>
</reference>
<gene>
    <name evidence="3" type="ORF">DFJ64_1706</name>
</gene>
<dbReference type="InterPro" id="IPR036390">
    <property type="entry name" value="WH_DNA-bd_sf"/>
</dbReference>
<sequence length="212" mass="23300">MARRPSNRDLVELTVLTLLAHGPKHPYELHRFILDTHKDYVTGLPRSLYHAVDRLAAHELIQPVATSRAGRRPERTVYQITAEGRAELGSRLTRLLEQPDPDSTVLSAAVSLCGSLPPAAVERALQTRAVTLEATLKALDAHAAGLQERGLPRVLVLELESERAIRSAELTWVRQILAELRDGTLTWQPLLEEHEIGPSGGSSGKEVSATDH</sequence>
<dbReference type="RefSeq" id="WP_115849961.1">
    <property type="nucleotide sequence ID" value="NZ_QTUC01000001.1"/>
</dbReference>
<dbReference type="InterPro" id="IPR005149">
    <property type="entry name" value="Tscrpt_reg_PadR_N"/>
</dbReference>
<dbReference type="Pfam" id="PF03551">
    <property type="entry name" value="PadR"/>
    <property type="match status" value="1"/>
</dbReference>
<dbReference type="Gene3D" id="1.10.10.10">
    <property type="entry name" value="Winged helix-like DNA-binding domain superfamily/Winged helix DNA-binding domain"/>
    <property type="match status" value="1"/>
</dbReference>
<protein>
    <submittedName>
        <fullName evidence="3">PadR family transcriptional regulator</fullName>
    </submittedName>
</protein>
<dbReference type="PANTHER" id="PTHR33169">
    <property type="entry name" value="PADR-FAMILY TRANSCRIPTIONAL REGULATOR"/>
    <property type="match status" value="1"/>
</dbReference>
<dbReference type="AlphaFoldDB" id="A0A3D9V825"/>
<evidence type="ECO:0000259" key="2">
    <source>
        <dbReference type="Pfam" id="PF03551"/>
    </source>
</evidence>
<dbReference type="Proteomes" id="UP000256485">
    <property type="component" value="Unassembled WGS sequence"/>
</dbReference>
<comment type="caution">
    <text evidence="3">The sequence shown here is derived from an EMBL/GenBank/DDBJ whole genome shotgun (WGS) entry which is preliminary data.</text>
</comment>
<dbReference type="InterPro" id="IPR052509">
    <property type="entry name" value="Metal_resp_DNA-bind_regulator"/>
</dbReference>
<dbReference type="SUPFAM" id="SSF46785">
    <property type="entry name" value="Winged helix' DNA-binding domain"/>
    <property type="match status" value="1"/>
</dbReference>
<dbReference type="OrthoDB" id="8443918at2"/>
<keyword evidence="4" id="KW-1185">Reference proteome</keyword>